<evidence type="ECO:0000256" key="1">
    <source>
        <dbReference type="ARBA" id="ARBA00004167"/>
    </source>
</evidence>
<dbReference type="Pfam" id="PF00057">
    <property type="entry name" value="Ldl_recept_a"/>
    <property type="match status" value="4"/>
</dbReference>
<keyword evidence="5" id="KW-1133">Transmembrane helix</keyword>
<evidence type="ECO:0000256" key="7">
    <source>
        <dbReference type="ARBA" id="ARBA00023157"/>
    </source>
</evidence>
<evidence type="ECO:0000256" key="8">
    <source>
        <dbReference type="PROSITE-ProRule" id="PRU00124"/>
    </source>
</evidence>
<feature type="disulfide bond" evidence="8">
    <location>
        <begin position="255"/>
        <end position="267"/>
    </location>
</feature>
<dbReference type="Gene3D" id="4.10.400.10">
    <property type="entry name" value="Low-density Lipoprotein Receptor"/>
    <property type="match status" value="4"/>
</dbReference>
<dbReference type="InterPro" id="IPR023415">
    <property type="entry name" value="LDLR_class-A_CS"/>
</dbReference>
<accession>A0A0B6YBB7</accession>
<feature type="disulfide bond" evidence="8">
    <location>
        <begin position="262"/>
        <end position="280"/>
    </location>
</feature>
<sequence>YNCEMGEDCECLCESVAAVSAFCRDNGYDEPYRHQTFCPAMCEGNAIYLTSGPVCDEICGQTVQNNSLCTITYPNEGCFCPEGFVREDNSLDADCIPKSECVCIHDGGEISPGQTVILNCQNCECSDGQLNCTGDVCQEECFPDQFQCDTGECISNNLHCNGMEDCQGGEDEKKCEGLCFEFTCDNGECVSNTTKCDGRENCQDASDETNCGNICSSDEFTCYFDTQLICIPENSRCDGVVDCKYGEDETDCPECPKDHVHCNMSSCVPNDNLCDGHKDCENGSDEKDCTTPFTTTPEECAYTIKTFTEPEPGITIESNNGATGDIFGEGYSAPPGSTTNVNITVESLVTPTLKEIVFTVIAKTESILTVTFLTPSGYQHETLQVSSNPTEYTSHYNGPFITINIVIEGSISYLKVETCYEPIESTTPEDKTTLDITESTSPLEETTTPVQPCEKGYCNGTCLDEFSDVCLSPCPPSTCFTTPERTTSTLKPLTSPTPTESPSSPTSGTPSTTGSPS</sequence>
<evidence type="ECO:0000256" key="2">
    <source>
        <dbReference type="ARBA" id="ARBA00004308"/>
    </source>
</evidence>
<organism evidence="10">
    <name type="scientific">Arion vulgaris</name>
    <dbReference type="NCBI Taxonomy" id="1028688"/>
    <lineage>
        <taxon>Eukaryota</taxon>
        <taxon>Metazoa</taxon>
        <taxon>Spiralia</taxon>
        <taxon>Lophotrochozoa</taxon>
        <taxon>Mollusca</taxon>
        <taxon>Gastropoda</taxon>
        <taxon>Heterobranchia</taxon>
        <taxon>Euthyneura</taxon>
        <taxon>Panpulmonata</taxon>
        <taxon>Eupulmonata</taxon>
        <taxon>Stylommatophora</taxon>
        <taxon>Helicina</taxon>
        <taxon>Arionoidea</taxon>
        <taxon>Arionidae</taxon>
        <taxon>Arion</taxon>
    </lineage>
</organism>
<feature type="disulfide bond" evidence="8">
    <location>
        <begin position="184"/>
        <end position="202"/>
    </location>
</feature>
<dbReference type="Gene3D" id="2.10.25.10">
    <property type="entry name" value="Laminin"/>
    <property type="match status" value="1"/>
</dbReference>
<dbReference type="InterPro" id="IPR036084">
    <property type="entry name" value="Ser_inhib-like_sf"/>
</dbReference>
<evidence type="ECO:0000256" key="3">
    <source>
        <dbReference type="ARBA" id="ARBA00022692"/>
    </source>
</evidence>
<dbReference type="PANTHER" id="PTHR24270:SF61">
    <property type="entry name" value="EGF-LIKE DOMAIN-CONTAINING PROTEIN"/>
    <property type="match status" value="1"/>
</dbReference>
<dbReference type="AlphaFoldDB" id="A0A0B6YBB7"/>
<feature type="disulfide bond" evidence="8">
    <location>
        <begin position="237"/>
        <end position="252"/>
    </location>
</feature>
<evidence type="ECO:0000256" key="9">
    <source>
        <dbReference type="SAM" id="MobiDB-lite"/>
    </source>
</evidence>
<dbReference type="InterPro" id="IPR050685">
    <property type="entry name" value="LDLR"/>
</dbReference>
<comment type="subcellular location">
    <subcellularLocation>
        <location evidence="2">Endomembrane system</location>
    </subcellularLocation>
    <subcellularLocation>
        <location evidence="1">Membrane</location>
        <topology evidence="1">Single-pass membrane protein</topology>
    </subcellularLocation>
</comment>
<dbReference type="PRINTS" id="PR00261">
    <property type="entry name" value="LDLRECEPTOR"/>
</dbReference>
<proteinExistence type="predicted"/>
<feature type="disulfide bond" evidence="8">
    <location>
        <begin position="160"/>
        <end position="175"/>
    </location>
</feature>
<feature type="non-terminal residue" evidence="10">
    <location>
        <position position="1"/>
    </location>
</feature>
<dbReference type="InterPro" id="IPR036055">
    <property type="entry name" value="LDL_receptor-like_sf"/>
</dbReference>
<keyword evidence="7 8" id="KW-1015">Disulfide bond</keyword>
<feature type="region of interest" description="Disordered" evidence="9">
    <location>
        <begin position="481"/>
        <end position="517"/>
    </location>
</feature>
<evidence type="ECO:0000256" key="5">
    <source>
        <dbReference type="ARBA" id="ARBA00022989"/>
    </source>
</evidence>
<dbReference type="SUPFAM" id="SSF57424">
    <property type="entry name" value="LDL receptor-like module"/>
    <property type="match status" value="4"/>
</dbReference>
<feature type="disulfide bond" evidence="8">
    <location>
        <begin position="148"/>
        <end position="166"/>
    </location>
</feature>
<dbReference type="InterPro" id="IPR002172">
    <property type="entry name" value="LDrepeatLR_classA_rpt"/>
</dbReference>
<dbReference type="SUPFAM" id="SSF57567">
    <property type="entry name" value="Serine protease inhibitors"/>
    <property type="match status" value="1"/>
</dbReference>
<protein>
    <submittedName>
        <fullName evidence="10">Uncharacterized protein</fullName>
    </submittedName>
</protein>
<reference evidence="10" key="1">
    <citation type="submission" date="2014-12" db="EMBL/GenBank/DDBJ databases">
        <title>Insight into the proteome of Arion vulgaris.</title>
        <authorList>
            <person name="Aradska J."/>
            <person name="Bulat T."/>
            <person name="Smidak R."/>
            <person name="Sarate P."/>
            <person name="Gangsoo J."/>
            <person name="Sialana F."/>
            <person name="Bilban M."/>
            <person name="Lubec G."/>
        </authorList>
    </citation>
    <scope>NUCLEOTIDE SEQUENCE</scope>
    <source>
        <tissue evidence="10">Skin</tissue>
    </source>
</reference>
<keyword evidence="3" id="KW-0812">Transmembrane</keyword>
<evidence type="ECO:0000313" key="10">
    <source>
        <dbReference type="EMBL" id="CEK53111.1"/>
    </source>
</evidence>
<feature type="disulfide bond" evidence="8">
    <location>
        <begin position="274"/>
        <end position="289"/>
    </location>
</feature>
<comment type="caution">
    <text evidence="8">Lacks conserved residue(s) required for the propagation of feature annotation.</text>
</comment>
<dbReference type="CDD" id="cd00112">
    <property type="entry name" value="LDLa"/>
    <property type="match status" value="4"/>
</dbReference>
<dbReference type="EMBL" id="HACG01006246">
    <property type="protein sequence ID" value="CEK53111.1"/>
    <property type="molecule type" value="Transcribed_RNA"/>
</dbReference>
<feature type="disulfide bond" evidence="8">
    <location>
        <begin position="196"/>
        <end position="211"/>
    </location>
</feature>
<dbReference type="PANTHER" id="PTHR24270">
    <property type="entry name" value="LOW-DENSITY LIPOPROTEIN RECEPTOR-RELATED"/>
    <property type="match status" value="1"/>
</dbReference>
<dbReference type="PROSITE" id="PS50068">
    <property type="entry name" value="LDLRA_2"/>
    <property type="match status" value="4"/>
</dbReference>
<dbReference type="PROSITE" id="PS01209">
    <property type="entry name" value="LDLRA_1"/>
    <property type="match status" value="3"/>
</dbReference>
<dbReference type="SMART" id="SM00192">
    <property type="entry name" value="LDLa"/>
    <property type="match status" value="4"/>
</dbReference>
<keyword evidence="6" id="KW-0472">Membrane</keyword>
<evidence type="ECO:0000256" key="4">
    <source>
        <dbReference type="ARBA" id="ARBA00022737"/>
    </source>
</evidence>
<keyword evidence="4" id="KW-0677">Repeat</keyword>
<dbReference type="GO" id="GO:0005886">
    <property type="term" value="C:plasma membrane"/>
    <property type="evidence" value="ECO:0007669"/>
    <property type="project" value="TreeGrafter"/>
</dbReference>
<evidence type="ECO:0000256" key="6">
    <source>
        <dbReference type="ARBA" id="ARBA00023136"/>
    </source>
</evidence>
<name>A0A0B6YBB7_9EUPU</name>
<dbReference type="GO" id="GO:0016192">
    <property type="term" value="P:vesicle-mediated transport"/>
    <property type="evidence" value="ECO:0007669"/>
    <property type="project" value="UniProtKB-ARBA"/>
</dbReference>
<dbReference type="GO" id="GO:0012505">
    <property type="term" value="C:endomembrane system"/>
    <property type="evidence" value="ECO:0007669"/>
    <property type="project" value="UniProtKB-SubCell"/>
</dbReference>
<feature type="non-terminal residue" evidence="10">
    <location>
        <position position="517"/>
    </location>
</feature>
<dbReference type="CDD" id="cd19941">
    <property type="entry name" value="TIL"/>
    <property type="match status" value="1"/>
</dbReference>
<gene>
    <name evidence="10" type="primary">ORF19108</name>
</gene>
<feature type="disulfide bond" evidence="8">
    <location>
        <begin position="141"/>
        <end position="153"/>
    </location>
</feature>